<reference evidence="1 2" key="1">
    <citation type="journal article" date="2024" name="G3 (Bethesda)">
        <title>Genome assembly of Hibiscus sabdariffa L. provides insights into metabolisms of medicinal natural products.</title>
        <authorList>
            <person name="Kim T."/>
        </authorList>
    </citation>
    <scope>NUCLEOTIDE SEQUENCE [LARGE SCALE GENOMIC DNA]</scope>
    <source>
        <strain evidence="1">TK-2024</strain>
        <tissue evidence="1">Old leaves</tissue>
    </source>
</reference>
<gene>
    <name evidence="1" type="ORF">V6N11_065919</name>
</gene>
<evidence type="ECO:0000313" key="2">
    <source>
        <dbReference type="Proteomes" id="UP001396334"/>
    </source>
</evidence>
<protein>
    <submittedName>
        <fullName evidence="1">Uncharacterized protein</fullName>
    </submittedName>
</protein>
<organism evidence="1 2">
    <name type="scientific">Hibiscus sabdariffa</name>
    <name type="common">roselle</name>
    <dbReference type="NCBI Taxonomy" id="183260"/>
    <lineage>
        <taxon>Eukaryota</taxon>
        <taxon>Viridiplantae</taxon>
        <taxon>Streptophyta</taxon>
        <taxon>Embryophyta</taxon>
        <taxon>Tracheophyta</taxon>
        <taxon>Spermatophyta</taxon>
        <taxon>Magnoliopsida</taxon>
        <taxon>eudicotyledons</taxon>
        <taxon>Gunneridae</taxon>
        <taxon>Pentapetalae</taxon>
        <taxon>rosids</taxon>
        <taxon>malvids</taxon>
        <taxon>Malvales</taxon>
        <taxon>Malvaceae</taxon>
        <taxon>Malvoideae</taxon>
        <taxon>Hibiscus</taxon>
    </lineage>
</organism>
<name>A0ABR2PIQ4_9ROSI</name>
<comment type="caution">
    <text evidence="1">The sequence shown here is derived from an EMBL/GenBank/DDBJ whole genome shotgun (WGS) entry which is preliminary data.</text>
</comment>
<dbReference type="EMBL" id="JBBPBN010000059">
    <property type="protein sequence ID" value="KAK8988327.1"/>
    <property type="molecule type" value="Genomic_DNA"/>
</dbReference>
<keyword evidence="2" id="KW-1185">Reference proteome</keyword>
<sequence length="177" mass="19336">MDNQFPLNPTPVLFRPQKIGCVTGSPWFLVIPYDCIRTPNASCMPCYDIQKPKVIRKASSRIMLTRCYASIETVVHALRDCPLAKEELSAVPACVLGTVLEWFNAALTDLVVANAAMLQTDFCSVSQCSGAATAVDGNTVNLVSTSAEDGHGPWSDHQTKLVRSCVWLHHGIHARTH</sequence>
<accession>A0ABR2PIQ4</accession>
<evidence type="ECO:0000313" key="1">
    <source>
        <dbReference type="EMBL" id="KAK8988327.1"/>
    </source>
</evidence>
<dbReference type="Proteomes" id="UP001396334">
    <property type="component" value="Unassembled WGS sequence"/>
</dbReference>
<proteinExistence type="predicted"/>